<dbReference type="Pfam" id="PF01544">
    <property type="entry name" value="CorA"/>
    <property type="match status" value="1"/>
</dbReference>
<evidence type="ECO:0000256" key="1">
    <source>
        <dbReference type="ARBA" id="ARBA00004651"/>
    </source>
</evidence>
<dbReference type="Proteomes" id="UP001380365">
    <property type="component" value="Unassembled WGS sequence"/>
</dbReference>
<dbReference type="InterPro" id="IPR045863">
    <property type="entry name" value="CorA_TM1_TM2"/>
</dbReference>
<evidence type="ECO:0000256" key="2">
    <source>
        <dbReference type="ARBA" id="ARBA00009765"/>
    </source>
</evidence>
<evidence type="ECO:0000256" key="7">
    <source>
        <dbReference type="ARBA" id="ARBA00022833"/>
    </source>
</evidence>
<keyword evidence="7" id="KW-0862">Zinc</keyword>
<dbReference type="Gene3D" id="1.20.58.340">
    <property type="entry name" value="Magnesium transport protein CorA, transmembrane region"/>
    <property type="match status" value="2"/>
</dbReference>
<evidence type="ECO:0000256" key="3">
    <source>
        <dbReference type="ARBA" id="ARBA00022448"/>
    </source>
</evidence>
<keyword evidence="3" id="KW-0813">Transport</keyword>
<feature type="transmembrane region" description="Helical" evidence="12">
    <location>
        <begin position="289"/>
        <end position="310"/>
    </location>
</feature>
<keyword evidence="4" id="KW-1003">Cell membrane</keyword>
<evidence type="ECO:0000256" key="8">
    <source>
        <dbReference type="ARBA" id="ARBA00022989"/>
    </source>
</evidence>
<evidence type="ECO:0000313" key="14">
    <source>
        <dbReference type="Proteomes" id="UP001380365"/>
    </source>
</evidence>
<keyword evidence="11" id="KW-0175">Coiled coil</keyword>
<keyword evidence="8 12" id="KW-1133">Transmembrane helix</keyword>
<evidence type="ECO:0000256" key="11">
    <source>
        <dbReference type="SAM" id="Coils"/>
    </source>
</evidence>
<keyword evidence="5" id="KW-0997">Cell inner membrane</keyword>
<keyword evidence="14" id="KW-1185">Reference proteome</keyword>
<organism evidence="13 14">
    <name type="scientific">Sphingomonas molluscorum</name>
    <dbReference type="NCBI Taxonomy" id="418184"/>
    <lineage>
        <taxon>Bacteria</taxon>
        <taxon>Pseudomonadati</taxon>
        <taxon>Pseudomonadota</taxon>
        <taxon>Alphaproteobacteria</taxon>
        <taxon>Sphingomonadales</taxon>
        <taxon>Sphingomonadaceae</taxon>
        <taxon>Sphingomonas</taxon>
    </lineage>
</organism>
<evidence type="ECO:0000256" key="6">
    <source>
        <dbReference type="ARBA" id="ARBA00022692"/>
    </source>
</evidence>
<dbReference type="RefSeq" id="WP_132883986.1">
    <property type="nucleotide sequence ID" value="NZ_JBBGZA010000001.1"/>
</dbReference>
<dbReference type="InterPro" id="IPR002523">
    <property type="entry name" value="MgTranspt_CorA/ZnTranspt_ZntB"/>
</dbReference>
<dbReference type="Gene3D" id="3.30.460.20">
    <property type="entry name" value="CorA soluble domain-like"/>
    <property type="match status" value="1"/>
</dbReference>
<keyword evidence="10 12" id="KW-0472">Membrane</keyword>
<evidence type="ECO:0000313" key="13">
    <source>
        <dbReference type="EMBL" id="MEJ5093687.1"/>
    </source>
</evidence>
<comment type="subcellular location">
    <subcellularLocation>
        <location evidence="1">Cell membrane</location>
        <topology evidence="1">Multi-pass membrane protein</topology>
    </subcellularLocation>
</comment>
<dbReference type="PANTHER" id="PTHR46494">
    <property type="entry name" value="CORA FAMILY METAL ION TRANSPORTER (EUROFUNG)"/>
    <property type="match status" value="1"/>
</dbReference>
<feature type="coiled-coil region" evidence="11">
    <location>
        <begin position="215"/>
        <end position="249"/>
    </location>
</feature>
<protein>
    <submittedName>
        <fullName evidence="13">CorA family divalent cation transporter</fullName>
    </submittedName>
</protein>
<evidence type="ECO:0000256" key="10">
    <source>
        <dbReference type="ARBA" id="ARBA00023136"/>
    </source>
</evidence>
<accession>A0ABU8Q1S5</accession>
<proteinExistence type="inferred from homology"/>
<keyword evidence="9" id="KW-0406">Ion transport</keyword>
<gene>
    <name evidence="13" type="ORF">WH159_03900</name>
</gene>
<dbReference type="InterPro" id="IPR045861">
    <property type="entry name" value="CorA_cytoplasmic_dom"/>
</dbReference>
<evidence type="ECO:0000256" key="12">
    <source>
        <dbReference type="SAM" id="Phobius"/>
    </source>
</evidence>
<evidence type="ECO:0000256" key="4">
    <source>
        <dbReference type="ARBA" id="ARBA00022475"/>
    </source>
</evidence>
<dbReference type="SUPFAM" id="SSF143865">
    <property type="entry name" value="CorA soluble domain-like"/>
    <property type="match status" value="1"/>
</dbReference>
<reference evidence="13 14" key="1">
    <citation type="submission" date="2023-12" db="EMBL/GenBank/DDBJ databases">
        <title>Gut-associated functions are favored during microbiome assembly across C. elegans life.</title>
        <authorList>
            <person name="Zimmermann J."/>
        </authorList>
    </citation>
    <scope>NUCLEOTIDE SEQUENCE [LARGE SCALE GENOMIC DNA]</scope>
    <source>
        <strain evidence="13 14">JUb134</strain>
    </source>
</reference>
<dbReference type="SUPFAM" id="SSF144083">
    <property type="entry name" value="Magnesium transport protein CorA, transmembrane region"/>
    <property type="match status" value="1"/>
</dbReference>
<comment type="similarity">
    <text evidence="2">Belongs to the CorA metal ion transporter (MIT) (TC 1.A.35) family.</text>
</comment>
<evidence type="ECO:0000256" key="5">
    <source>
        <dbReference type="ARBA" id="ARBA00022519"/>
    </source>
</evidence>
<evidence type="ECO:0000256" key="9">
    <source>
        <dbReference type="ARBA" id="ARBA00023065"/>
    </source>
</evidence>
<dbReference type="PANTHER" id="PTHR46494:SF3">
    <property type="entry name" value="ZINC TRANSPORT PROTEIN ZNTB"/>
    <property type="match status" value="1"/>
</dbReference>
<name>A0ABU8Q1S5_9SPHN</name>
<feature type="transmembrane region" description="Helical" evidence="12">
    <location>
        <begin position="256"/>
        <end position="277"/>
    </location>
</feature>
<comment type="caution">
    <text evidence="13">The sequence shown here is derived from an EMBL/GenBank/DDBJ whole genome shotgun (WGS) entry which is preliminary data.</text>
</comment>
<dbReference type="EMBL" id="JBBGZA010000001">
    <property type="protein sequence ID" value="MEJ5093687.1"/>
    <property type="molecule type" value="Genomic_DNA"/>
</dbReference>
<keyword evidence="6 12" id="KW-0812">Transmembrane</keyword>
<sequence>MNGFAMQVKDGTARTISLEDAVTADGALVWIHLHGEEPALRPWLEGVAGLPAWVVDPLVAVETRPRCTAIENGAFVNLRGLSPDDLATSDPLASVRLYAAAGRVFSVTRHRLTAMPAVREEVEQAQVADPGDLIVAFAEEITGELDPLVADLGDTLDDCEGELSADRVFELRRIVSRARIQAIGYRRFLSPQRAALEKLSALPGDWLGADDRLHIAAAADQAARMAEELEAIRERAALIHETLTDLRAEQIDQRSLQIAIVAMVFLPLTFLTGLLGMNVEGIPFAHEPWAFAGVIGVCVLLAAGITGWFVHRHWLNRAS</sequence>